<dbReference type="InterPro" id="IPR001509">
    <property type="entry name" value="Epimerase_deHydtase"/>
</dbReference>
<keyword evidence="5" id="KW-0783">Tetrahydrobiopterin biosynthesis</keyword>
<protein>
    <recommendedName>
        <fullName evidence="8">Dihydropteridine reductase</fullName>
        <ecNumber evidence="7">1.5.1.34</ecNumber>
    </recommendedName>
    <alternativeName>
        <fullName evidence="10">HDHPR</fullName>
    </alternativeName>
    <alternativeName>
        <fullName evidence="9">Quinoid dihydropteridine reductase</fullName>
    </alternativeName>
</protein>
<keyword evidence="15" id="KW-1185">Reference proteome</keyword>
<comment type="function">
    <text evidence="6">Catalyzes the conversion of quinonoid dihydrobiopterin into tetrahydrobiopterin.</text>
</comment>
<evidence type="ECO:0000256" key="7">
    <source>
        <dbReference type="ARBA" id="ARBA00039153"/>
    </source>
</evidence>
<evidence type="ECO:0000256" key="5">
    <source>
        <dbReference type="ARBA" id="ARBA00023007"/>
    </source>
</evidence>
<dbReference type="Proteomes" id="UP001165289">
    <property type="component" value="Unassembled WGS sequence"/>
</dbReference>
<dbReference type="GO" id="GO:0006729">
    <property type="term" value="P:tetrahydrobiopterin biosynthetic process"/>
    <property type="evidence" value="ECO:0007669"/>
    <property type="project" value="UniProtKB-KW"/>
</dbReference>
<dbReference type="PANTHER" id="PTHR15104">
    <property type="entry name" value="DIHYDROPTERIDINE REDUCTASE"/>
    <property type="match status" value="1"/>
</dbReference>
<evidence type="ECO:0000259" key="13">
    <source>
        <dbReference type="Pfam" id="PF01370"/>
    </source>
</evidence>
<keyword evidence="3" id="KW-0521">NADP</keyword>
<dbReference type="CDD" id="cd05334">
    <property type="entry name" value="DHPR_SDR_c_like"/>
    <property type="match status" value="1"/>
</dbReference>
<comment type="similarity">
    <text evidence="1">Belongs to the short-chain dehydrogenases/reductases (SDR) family.</text>
</comment>
<evidence type="ECO:0000256" key="1">
    <source>
        <dbReference type="ARBA" id="ARBA00006484"/>
    </source>
</evidence>
<accession>A0AAV7KI86</accession>
<comment type="subunit">
    <text evidence="2">Homodimer.</text>
</comment>
<dbReference type="GO" id="GO:0070404">
    <property type="term" value="F:NADH binding"/>
    <property type="evidence" value="ECO:0007669"/>
    <property type="project" value="TreeGrafter"/>
</dbReference>
<dbReference type="GO" id="GO:0005737">
    <property type="term" value="C:cytoplasm"/>
    <property type="evidence" value="ECO:0007669"/>
    <property type="project" value="TreeGrafter"/>
</dbReference>
<evidence type="ECO:0000256" key="4">
    <source>
        <dbReference type="ARBA" id="ARBA00023002"/>
    </source>
</evidence>
<evidence type="ECO:0000313" key="14">
    <source>
        <dbReference type="EMBL" id="KAI6660593.1"/>
    </source>
</evidence>
<evidence type="ECO:0000256" key="6">
    <source>
        <dbReference type="ARBA" id="ARBA00037099"/>
    </source>
</evidence>
<comment type="caution">
    <text evidence="14">The sequence shown here is derived from an EMBL/GenBank/DDBJ whole genome shotgun (WGS) entry which is preliminary data.</text>
</comment>
<evidence type="ECO:0000313" key="15">
    <source>
        <dbReference type="Proteomes" id="UP001165289"/>
    </source>
</evidence>
<dbReference type="FunFam" id="3.40.50.720:FF:000157">
    <property type="entry name" value="Quinoid dihydropteridine reductase"/>
    <property type="match status" value="1"/>
</dbReference>
<comment type="catalytic activity">
    <reaction evidence="12">
        <text>5,6,7,8-tetrahydropteridine + NAD(+) = 6,7-dihydropteridine + NADH + H(+)</text>
        <dbReference type="Rhea" id="RHEA:17869"/>
        <dbReference type="ChEBI" id="CHEBI:15378"/>
        <dbReference type="ChEBI" id="CHEBI:28889"/>
        <dbReference type="ChEBI" id="CHEBI:30156"/>
        <dbReference type="ChEBI" id="CHEBI:57540"/>
        <dbReference type="ChEBI" id="CHEBI:57945"/>
        <dbReference type="EC" id="1.5.1.34"/>
    </reaction>
    <physiologicalReaction direction="right-to-left" evidence="12">
        <dbReference type="Rhea" id="RHEA:17871"/>
    </physiologicalReaction>
</comment>
<dbReference type="InterPro" id="IPR036291">
    <property type="entry name" value="NAD(P)-bd_dom_sf"/>
</dbReference>
<evidence type="ECO:0000256" key="2">
    <source>
        <dbReference type="ARBA" id="ARBA00011738"/>
    </source>
</evidence>
<evidence type="ECO:0000256" key="11">
    <source>
        <dbReference type="ARBA" id="ARBA00047429"/>
    </source>
</evidence>
<dbReference type="EC" id="1.5.1.34" evidence="7"/>
<evidence type="ECO:0000256" key="9">
    <source>
        <dbReference type="ARBA" id="ARBA00041348"/>
    </source>
</evidence>
<comment type="catalytic activity">
    <reaction evidence="11">
        <text>5,6,7,8-tetrahydropteridine + NADP(+) = 6,7-dihydropteridine + NADPH + H(+)</text>
        <dbReference type="Rhea" id="RHEA:17865"/>
        <dbReference type="ChEBI" id="CHEBI:15378"/>
        <dbReference type="ChEBI" id="CHEBI:28889"/>
        <dbReference type="ChEBI" id="CHEBI:30156"/>
        <dbReference type="ChEBI" id="CHEBI:57783"/>
        <dbReference type="ChEBI" id="CHEBI:58349"/>
        <dbReference type="EC" id="1.5.1.34"/>
    </reaction>
    <physiologicalReaction direction="right-to-left" evidence="11">
        <dbReference type="Rhea" id="RHEA:17867"/>
    </physiologicalReaction>
</comment>
<evidence type="ECO:0000256" key="3">
    <source>
        <dbReference type="ARBA" id="ARBA00022857"/>
    </source>
</evidence>
<dbReference type="GO" id="GO:0070402">
    <property type="term" value="F:NADPH binding"/>
    <property type="evidence" value="ECO:0007669"/>
    <property type="project" value="TreeGrafter"/>
</dbReference>
<feature type="domain" description="NAD-dependent epimerase/dehydratase" evidence="13">
    <location>
        <begin position="9"/>
        <end position="161"/>
    </location>
</feature>
<dbReference type="Pfam" id="PF01370">
    <property type="entry name" value="Epimerase"/>
    <property type="match status" value="1"/>
</dbReference>
<reference evidence="14 15" key="1">
    <citation type="journal article" date="2023" name="BMC Biol.">
        <title>The compact genome of the sponge Oopsacas minuta (Hexactinellida) is lacking key metazoan core genes.</title>
        <authorList>
            <person name="Santini S."/>
            <person name="Schenkelaars Q."/>
            <person name="Jourda C."/>
            <person name="Duchesne M."/>
            <person name="Belahbib H."/>
            <person name="Rocher C."/>
            <person name="Selva M."/>
            <person name="Riesgo A."/>
            <person name="Vervoort M."/>
            <person name="Leys S.P."/>
            <person name="Kodjabachian L."/>
            <person name="Le Bivic A."/>
            <person name="Borchiellini C."/>
            <person name="Claverie J.M."/>
            <person name="Renard E."/>
        </authorList>
    </citation>
    <scope>NUCLEOTIDE SEQUENCE [LARGE SCALE GENOMIC DNA]</scope>
    <source>
        <strain evidence="14">SPO-2</strain>
    </source>
</reference>
<dbReference type="PANTHER" id="PTHR15104:SF0">
    <property type="entry name" value="DIHYDROPTERIDINE REDUCTASE"/>
    <property type="match status" value="1"/>
</dbReference>
<sequence>MATADNKLILIYGGKGALGSCLVTYFKSKQFSVISVDLFENTEADKNITLKQTDSWVEQETEALKGVADACGDSKLEAIFCVAGGWAGGNAASHDMVKNADLMVKQSVWSSVIAARIASKFLKVGGVVQLTGAQPATKGTAFMMGYGLAKAAVHQLVASLSSGDTGLPDKALVFAILPVTLDTPGNRKAMSGADTSTWTPLLFIAEYLEKILDGAEKPGNGSLLQLFTEEGKTSIVPV</sequence>
<dbReference type="EMBL" id="JAKMXF010000033">
    <property type="protein sequence ID" value="KAI6660593.1"/>
    <property type="molecule type" value="Genomic_DNA"/>
</dbReference>
<evidence type="ECO:0000256" key="10">
    <source>
        <dbReference type="ARBA" id="ARBA00042518"/>
    </source>
</evidence>
<dbReference type="SUPFAM" id="SSF51735">
    <property type="entry name" value="NAD(P)-binding Rossmann-fold domains"/>
    <property type="match status" value="1"/>
</dbReference>
<name>A0AAV7KI86_9METZ</name>
<gene>
    <name evidence="14" type="ORF">LOD99_14177</name>
</gene>
<dbReference type="GO" id="GO:0006559">
    <property type="term" value="P:L-phenylalanine catabolic process"/>
    <property type="evidence" value="ECO:0007669"/>
    <property type="project" value="TreeGrafter"/>
</dbReference>
<dbReference type="Gene3D" id="3.40.50.720">
    <property type="entry name" value="NAD(P)-binding Rossmann-like Domain"/>
    <property type="match status" value="1"/>
</dbReference>
<evidence type="ECO:0000256" key="8">
    <source>
        <dbReference type="ARBA" id="ARBA00039520"/>
    </source>
</evidence>
<keyword evidence="4" id="KW-0560">Oxidoreductase</keyword>
<organism evidence="14 15">
    <name type="scientific">Oopsacas minuta</name>
    <dbReference type="NCBI Taxonomy" id="111878"/>
    <lineage>
        <taxon>Eukaryota</taxon>
        <taxon>Metazoa</taxon>
        <taxon>Porifera</taxon>
        <taxon>Hexactinellida</taxon>
        <taxon>Hexasterophora</taxon>
        <taxon>Lyssacinosida</taxon>
        <taxon>Leucopsacidae</taxon>
        <taxon>Oopsacas</taxon>
    </lineage>
</organism>
<evidence type="ECO:0000256" key="12">
    <source>
        <dbReference type="ARBA" id="ARBA00047536"/>
    </source>
</evidence>
<proteinExistence type="inferred from homology"/>
<dbReference type="GO" id="GO:0004155">
    <property type="term" value="F:6,7-dihydropteridine reductase activity"/>
    <property type="evidence" value="ECO:0007669"/>
    <property type="project" value="UniProtKB-EC"/>
</dbReference>
<dbReference type="AlphaFoldDB" id="A0AAV7KI86"/>